<gene>
    <name evidence="3" type="ORF">PG994_000631</name>
</gene>
<evidence type="ECO:0000256" key="1">
    <source>
        <dbReference type="SAM" id="MobiDB-lite"/>
    </source>
</evidence>
<accession>A0ABR1X6X0</accession>
<protein>
    <recommendedName>
        <fullName evidence="5">Secreted protein</fullName>
    </recommendedName>
</protein>
<feature type="chain" id="PRO_5047366940" description="Secreted protein" evidence="2">
    <location>
        <begin position="26"/>
        <end position="83"/>
    </location>
</feature>
<dbReference type="GeneID" id="92085103"/>
<feature type="region of interest" description="Disordered" evidence="1">
    <location>
        <begin position="29"/>
        <end position="56"/>
    </location>
</feature>
<evidence type="ECO:0008006" key="5">
    <source>
        <dbReference type="Google" id="ProtNLM"/>
    </source>
</evidence>
<evidence type="ECO:0000256" key="2">
    <source>
        <dbReference type="SAM" id="SignalP"/>
    </source>
</evidence>
<keyword evidence="4" id="KW-1185">Reference proteome</keyword>
<keyword evidence="2" id="KW-0732">Signal</keyword>
<proteinExistence type="predicted"/>
<feature type="signal peptide" evidence="2">
    <location>
        <begin position="1"/>
        <end position="25"/>
    </location>
</feature>
<evidence type="ECO:0000313" key="4">
    <source>
        <dbReference type="Proteomes" id="UP001480595"/>
    </source>
</evidence>
<dbReference type="RefSeq" id="XP_066722672.1">
    <property type="nucleotide sequence ID" value="XM_066852040.1"/>
</dbReference>
<dbReference type="Proteomes" id="UP001480595">
    <property type="component" value="Unassembled WGS sequence"/>
</dbReference>
<sequence>MNPRSGASEPLQIIFLLVSLSFGRAVQNPSQAIDTRGRDTVSPPHSAGGDSYTQSGELAYRGGASRATTTGERLVACCYGSAS</sequence>
<dbReference type="EMBL" id="JAQQWL010000001">
    <property type="protein sequence ID" value="KAK8091126.1"/>
    <property type="molecule type" value="Genomic_DNA"/>
</dbReference>
<comment type="caution">
    <text evidence="3">The sequence shown here is derived from an EMBL/GenBank/DDBJ whole genome shotgun (WGS) entry which is preliminary data.</text>
</comment>
<evidence type="ECO:0000313" key="3">
    <source>
        <dbReference type="EMBL" id="KAK8091126.1"/>
    </source>
</evidence>
<name>A0ABR1X6X0_9PEZI</name>
<organism evidence="3 4">
    <name type="scientific">Apiospora phragmitis</name>
    <dbReference type="NCBI Taxonomy" id="2905665"/>
    <lineage>
        <taxon>Eukaryota</taxon>
        <taxon>Fungi</taxon>
        <taxon>Dikarya</taxon>
        <taxon>Ascomycota</taxon>
        <taxon>Pezizomycotina</taxon>
        <taxon>Sordariomycetes</taxon>
        <taxon>Xylariomycetidae</taxon>
        <taxon>Amphisphaeriales</taxon>
        <taxon>Apiosporaceae</taxon>
        <taxon>Apiospora</taxon>
    </lineage>
</organism>
<reference evidence="3 4" key="1">
    <citation type="submission" date="2023-01" db="EMBL/GenBank/DDBJ databases">
        <title>Analysis of 21 Apiospora genomes using comparative genomics revels a genus with tremendous synthesis potential of carbohydrate active enzymes and secondary metabolites.</title>
        <authorList>
            <person name="Sorensen T."/>
        </authorList>
    </citation>
    <scope>NUCLEOTIDE SEQUENCE [LARGE SCALE GENOMIC DNA]</scope>
    <source>
        <strain evidence="3 4">CBS 135458</strain>
    </source>
</reference>